<accession>A0ABU3M8P9</accession>
<dbReference type="SUPFAM" id="SSF48452">
    <property type="entry name" value="TPR-like"/>
    <property type="match status" value="2"/>
</dbReference>
<dbReference type="PANTHER" id="PTHR46082">
    <property type="entry name" value="ATP/GTP-BINDING PROTEIN-RELATED"/>
    <property type="match status" value="1"/>
</dbReference>
<dbReference type="InterPro" id="IPR053137">
    <property type="entry name" value="NLR-like"/>
</dbReference>
<organism evidence="1 2">
    <name type="scientific">Streptomyces justiciae</name>
    <dbReference type="NCBI Taxonomy" id="2780140"/>
    <lineage>
        <taxon>Bacteria</taxon>
        <taxon>Bacillati</taxon>
        <taxon>Actinomycetota</taxon>
        <taxon>Actinomycetes</taxon>
        <taxon>Kitasatosporales</taxon>
        <taxon>Streptomycetaceae</taxon>
        <taxon>Streptomyces</taxon>
    </lineage>
</organism>
<dbReference type="Pfam" id="PF13374">
    <property type="entry name" value="TPR_10"/>
    <property type="match status" value="1"/>
</dbReference>
<dbReference type="InterPro" id="IPR011990">
    <property type="entry name" value="TPR-like_helical_dom_sf"/>
</dbReference>
<evidence type="ECO:0000313" key="1">
    <source>
        <dbReference type="EMBL" id="MDT7847890.1"/>
    </source>
</evidence>
<name>A0ABU3M8P9_9ACTN</name>
<keyword evidence="2" id="KW-1185">Reference proteome</keyword>
<evidence type="ECO:0000313" key="2">
    <source>
        <dbReference type="Proteomes" id="UP001257948"/>
    </source>
</evidence>
<dbReference type="Gene3D" id="1.25.40.10">
    <property type="entry name" value="Tetratricopeptide repeat domain"/>
    <property type="match status" value="1"/>
</dbReference>
<protein>
    <submittedName>
        <fullName evidence="1">Tetratricopeptide repeat protein</fullName>
    </submittedName>
</protein>
<gene>
    <name evidence="1" type="ORF">RQC66_45040</name>
</gene>
<reference evidence="2" key="1">
    <citation type="submission" date="2023-07" db="EMBL/GenBank/DDBJ databases">
        <title>Draft genome sequence of the endophytic actinobacterium Streptomyces justiciae WPN32, a potential antibiotic producer.</title>
        <authorList>
            <person name="Yasawong M."/>
            <person name="Pana W."/>
            <person name="Ganta P."/>
            <person name="Santapan N."/>
            <person name="Songngamsuk T."/>
            <person name="Phatcharaharikarn M."/>
            <person name="Kerdtoob S."/>
            <person name="Nantapong N."/>
        </authorList>
    </citation>
    <scope>NUCLEOTIDE SEQUENCE [LARGE SCALE GENOMIC DNA]</scope>
    <source>
        <strain evidence="2">WPN32</strain>
    </source>
</reference>
<dbReference type="EMBL" id="JAVTLL010000077">
    <property type="protein sequence ID" value="MDT7847890.1"/>
    <property type="molecule type" value="Genomic_DNA"/>
</dbReference>
<dbReference type="PANTHER" id="PTHR46082:SF6">
    <property type="entry name" value="AAA+ ATPASE DOMAIN-CONTAINING PROTEIN-RELATED"/>
    <property type="match status" value="1"/>
</dbReference>
<dbReference type="RefSeq" id="WP_314208109.1">
    <property type="nucleotide sequence ID" value="NZ_JAVTLL010000077.1"/>
</dbReference>
<sequence>MSLAGALLASQWLQAGWAAPVGGAIGALFAVIAGWAKQWLDRQWDLRRELPRNIVLHNLAGGFPRVRDITDPVALGVHRAVNSADTMHGSYTDELPPYVPREIDSPLREAIRQGGLIVVVGESAAGKSRAAFESVRTQAADHVLAAPSSREVLSDVVTSLSDTPRAVLWLDDLERFLGPGGLTPAMVTGLTKSGRKEVLLLGTMRIAEYERFTSRAATTAADPDHLVWRESREVLRAARIVPLNRLWSPTELAEAERFGDDPRIARALNQAGAFGIAEILTAGPVLVRDWYAAWTTGTHPRGAALVAAAVDCRRAGLDKPISGELLEDLHTHYLDAHGGHALRPEPMEAAWAWALQPVHGASSLLIPSGPTGQEPHFLAFDYLIDQPALEPVPTETWNRLLAHADASRVALAAYWRVRTAFHAAIDSGAVDNVFMRASALADHRSYDEAIRLLTETLEELDGQRLPHNEWRASLRHNIAFYQLRAGRIDHAEAAFQELLADAELVDPPDAEGLNVIRHNLASCARQRGDLPGALAQFQRVLSDRQRNLGPHAMNTLATRSTIADIIGKMGDPAQALRLTRQVLADEQRALGEDHTNTLQTRHSLANWLAETGDLAGAVEELLALVPALARALGPEHPTVLDARWDLGRYQGRHGSSAAAIRQFQEVLTVWHRLRGEHDPQVVRARRELEDFRTRHSHQ</sequence>
<dbReference type="Pfam" id="PF13424">
    <property type="entry name" value="TPR_12"/>
    <property type="match status" value="1"/>
</dbReference>
<comment type="caution">
    <text evidence="1">The sequence shown here is derived from an EMBL/GenBank/DDBJ whole genome shotgun (WGS) entry which is preliminary data.</text>
</comment>
<proteinExistence type="predicted"/>
<dbReference type="Proteomes" id="UP001257948">
    <property type="component" value="Unassembled WGS sequence"/>
</dbReference>